<dbReference type="EMBL" id="JAAAHW010004525">
    <property type="protein sequence ID" value="KAF9973607.1"/>
    <property type="molecule type" value="Genomic_DNA"/>
</dbReference>
<dbReference type="OrthoDB" id="372421at2759"/>
<dbReference type="GO" id="GO:0005737">
    <property type="term" value="C:cytoplasm"/>
    <property type="evidence" value="ECO:0007669"/>
    <property type="project" value="UniProtKB-SubCell"/>
</dbReference>
<evidence type="ECO:0000256" key="7">
    <source>
        <dbReference type="ARBA" id="ARBA00022835"/>
    </source>
</evidence>
<keyword evidence="4" id="KW-0963">Cytoplasm</keyword>
<dbReference type="GO" id="GO:0010467">
    <property type="term" value="P:gene expression"/>
    <property type="evidence" value="ECO:0007669"/>
    <property type="project" value="UniProtKB-ARBA"/>
</dbReference>
<dbReference type="CDD" id="cd09862">
    <property type="entry name" value="PIN_Rrp44-like"/>
    <property type="match status" value="1"/>
</dbReference>
<evidence type="ECO:0000313" key="11">
    <source>
        <dbReference type="Proteomes" id="UP000749646"/>
    </source>
</evidence>
<comment type="caution">
    <text evidence="10">The sequence shown here is derived from an EMBL/GenBank/DDBJ whole genome shotgun (WGS) entry which is preliminary data.</text>
</comment>
<evidence type="ECO:0000256" key="1">
    <source>
        <dbReference type="ARBA" id="ARBA00001946"/>
    </source>
</evidence>
<evidence type="ECO:0000256" key="2">
    <source>
        <dbReference type="ARBA" id="ARBA00004496"/>
    </source>
</evidence>
<dbReference type="GO" id="GO:0006401">
    <property type="term" value="P:RNA catabolic process"/>
    <property type="evidence" value="ECO:0007669"/>
    <property type="project" value="UniProtKB-ARBA"/>
</dbReference>
<gene>
    <name evidence="10" type="ORF">BGZ65_009174</name>
</gene>
<keyword evidence="5" id="KW-0540">Nuclease</keyword>
<evidence type="ECO:0000256" key="6">
    <source>
        <dbReference type="ARBA" id="ARBA00022801"/>
    </source>
</evidence>
<dbReference type="GO" id="GO:0019899">
    <property type="term" value="F:enzyme binding"/>
    <property type="evidence" value="ECO:0007669"/>
    <property type="project" value="UniProtKB-ARBA"/>
</dbReference>
<feature type="non-terminal residue" evidence="10">
    <location>
        <position position="1"/>
    </location>
</feature>
<keyword evidence="6" id="KW-0378">Hydrolase</keyword>
<evidence type="ECO:0000256" key="4">
    <source>
        <dbReference type="ARBA" id="ARBA00022490"/>
    </source>
</evidence>
<evidence type="ECO:0000256" key="8">
    <source>
        <dbReference type="ARBA" id="ARBA00022839"/>
    </source>
</evidence>
<keyword evidence="9" id="KW-0694">RNA-binding</keyword>
<comment type="cofactor">
    <cofactor evidence="1">
        <name>Mg(2+)</name>
        <dbReference type="ChEBI" id="CHEBI:18420"/>
    </cofactor>
</comment>
<dbReference type="Proteomes" id="UP000749646">
    <property type="component" value="Unassembled WGS sequence"/>
</dbReference>
<evidence type="ECO:0000256" key="5">
    <source>
        <dbReference type="ARBA" id="ARBA00022722"/>
    </source>
</evidence>
<sequence>MFRTENIHFRKTNKNTVVKKVREVYLRRDIPCLSSQCLLDPPCHQRVKIDSSLLSHEPYYYLIPDYSVVLRYKELLEQEELTNIIFTETILQRLQTEDKTRTYKTLRQVAKDPRRRSIVFSNEHCEDGCVLREPEETIDHRDWRALVQTANWYRQHLSGSVPIILLSEKFTQEDRSIPHGENGITVMSLKEYLNEFWPWSVVLHELLNSLKEAILEEDLELQSQGTVLSRKSGTTGYEE</sequence>
<evidence type="ECO:0000256" key="3">
    <source>
        <dbReference type="ARBA" id="ARBA00005785"/>
    </source>
</evidence>
<reference evidence="10" key="1">
    <citation type="journal article" date="2020" name="Fungal Divers.">
        <title>Resolving the Mortierellaceae phylogeny through synthesis of multi-gene phylogenetics and phylogenomics.</title>
        <authorList>
            <person name="Vandepol N."/>
            <person name="Liber J."/>
            <person name="Desiro A."/>
            <person name="Na H."/>
            <person name="Kennedy M."/>
            <person name="Barry K."/>
            <person name="Grigoriev I.V."/>
            <person name="Miller A.N."/>
            <person name="O'Donnell K."/>
            <person name="Stajich J.E."/>
            <person name="Bonito G."/>
        </authorList>
    </citation>
    <scope>NUCLEOTIDE SEQUENCE</scope>
    <source>
        <strain evidence="10">MES-2147</strain>
    </source>
</reference>
<protein>
    <submittedName>
        <fullName evidence="10">Uncharacterized protein</fullName>
    </submittedName>
</protein>
<dbReference type="GO" id="GO:0003723">
    <property type="term" value="F:RNA binding"/>
    <property type="evidence" value="ECO:0007669"/>
    <property type="project" value="UniProtKB-KW"/>
</dbReference>
<dbReference type="GO" id="GO:0000175">
    <property type="term" value="F:3'-5'-RNA exonuclease activity"/>
    <property type="evidence" value="ECO:0007669"/>
    <property type="project" value="UniProtKB-ARBA"/>
</dbReference>
<organism evidence="10 11">
    <name type="scientific">Modicella reniformis</name>
    <dbReference type="NCBI Taxonomy" id="1440133"/>
    <lineage>
        <taxon>Eukaryota</taxon>
        <taxon>Fungi</taxon>
        <taxon>Fungi incertae sedis</taxon>
        <taxon>Mucoromycota</taxon>
        <taxon>Mortierellomycotina</taxon>
        <taxon>Mortierellomycetes</taxon>
        <taxon>Mortierellales</taxon>
        <taxon>Mortierellaceae</taxon>
        <taxon>Modicella</taxon>
    </lineage>
</organism>
<keyword evidence="8" id="KW-0269">Exonuclease</keyword>
<dbReference type="AlphaFoldDB" id="A0A9P6JGG5"/>
<comment type="similarity">
    <text evidence="3">Belongs to the RNR ribonuclease family.</text>
</comment>
<comment type="subcellular location">
    <subcellularLocation>
        <location evidence="2">Cytoplasm</location>
    </subcellularLocation>
</comment>
<keyword evidence="11" id="KW-1185">Reference proteome</keyword>
<name>A0A9P6JGG5_9FUNG</name>
<keyword evidence="7" id="KW-0271">Exosome</keyword>
<evidence type="ECO:0000256" key="9">
    <source>
        <dbReference type="ARBA" id="ARBA00022884"/>
    </source>
</evidence>
<dbReference type="Gene3D" id="3.40.50.1010">
    <property type="entry name" value="5'-nuclease"/>
    <property type="match status" value="1"/>
</dbReference>
<accession>A0A9P6JGG5</accession>
<evidence type="ECO:0000313" key="10">
    <source>
        <dbReference type="EMBL" id="KAF9973607.1"/>
    </source>
</evidence>
<dbReference type="FunFam" id="3.40.50.1010:FF:000021">
    <property type="entry name" value="DIS3-like exonuclease 1 isoform X1"/>
    <property type="match status" value="1"/>
</dbReference>
<proteinExistence type="inferred from homology"/>
<dbReference type="GO" id="GO:0000178">
    <property type="term" value="C:exosome (RNase complex)"/>
    <property type="evidence" value="ECO:0007669"/>
    <property type="project" value="UniProtKB-KW"/>
</dbReference>